<evidence type="ECO:0000256" key="4">
    <source>
        <dbReference type="ARBA" id="ARBA00032690"/>
    </source>
</evidence>
<evidence type="ECO:0000313" key="6">
    <source>
        <dbReference type="Proteomes" id="UP001608902"/>
    </source>
</evidence>
<protein>
    <recommendedName>
        <fullName evidence="4">Late endosomal/lysosomal adaptor and MAPK and MTOR activator 4</fullName>
    </recommendedName>
</protein>
<keyword evidence="6" id="KW-1185">Reference proteome</keyword>
<comment type="caution">
    <text evidence="5">The sequence shown here is derived from an EMBL/GenBank/DDBJ whole genome shotgun (WGS) entry which is preliminary data.</text>
</comment>
<evidence type="ECO:0000256" key="3">
    <source>
        <dbReference type="ARBA" id="ARBA00023228"/>
    </source>
</evidence>
<reference evidence="5 6" key="1">
    <citation type="submission" date="2024-08" db="EMBL/GenBank/DDBJ databases">
        <title>Gnathostoma spinigerum genome.</title>
        <authorList>
            <person name="Gonzalez-Bertolin B."/>
            <person name="Monzon S."/>
            <person name="Zaballos A."/>
            <person name="Jimenez P."/>
            <person name="Dekumyoy P."/>
            <person name="Varona S."/>
            <person name="Cuesta I."/>
            <person name="Sumanam S."/>
            <person name="Adisakwattana P."/>
            <person name="Gasser R.B."/>
            <person name="Hernandez-Gonzalez A."/>
            <person name="Young N.D."/>
            <person name="Perteguer M.J."/>
        </authorList>
    </citation>
    <scope>NUCLEOTIDE SEQUENCE [LARGE SCALE GENOMIC DNA]</scope>
    <source>
        <strain evidence="5">AL3</strain>
        <tissue evidence="5">Liver</tissue>
    </source>
</reference>
<evidence type="ECO:0000256" key="1">
    <source>
        <dbReference type="ARBA" id="ARBA00004371"/>
    </source>
</evidence>
<proteinExistence type="inferred from homology"/>
<keyword evidence="3" id="KW-0458">Lysosome</keyword>
<dbReference type="GO" id="GO:0005764">
    <property type="term" value="C:lysosome"/>
    <property type="evidence" value="ECO:0007669"/>
    <property type="project" value="UniProtKB-SubCell"/>
</dbReference>
<sequence>MDGTSGDYSFFSNLPDQMGYLVISKGAVIKSDGDLANQESLAVVVQKMVHIGGAKKVLMDESYEQLVITYRDHFYVIVKSGNAIYVVKRKVQQAGSSPTS</sequence>
<dbReference type="AlphaFoldDB" id="A0ABD6E2Z4"/>
<name>A0ABD6E2Z4_9BILA</name>
<dbReference type="InterPro" id="IPR034601">
    <property type="entry name" value="LAMTOR4"/>
</dbReference>
<organism evidence="5 6">
    <name type="scientific">Gnathostoma spinigerum</name>
    <dbReference type="NCBI Taxonomy" id="75299"/>
    <lineage>
        <taxon>Eukaryota</taxon>
        <taxon>Metazoa</taxon>
        <taxon>Ecdysozoa</taxon>
        <taxon>Nematoda</taxon>
        <taxon>Chromadorea</taxon>
        <taxon>Rhabditida</taxon>
        <taxon>Spirurina</taxon>
        <taxon>Gnathostomatomorpha</taxon>
        <taxon>Gnathostomatoidea</taxon>
        <taxon>Gnathostomatidae</taxon>
        <taxon>Gnathostoma</taxon>
    </lineage>
</organism>
<dbReference type="EMBL" id="JBGFUD010000287">
    <property type="protein sequence ID" value="MFH4974183.1"/>
    <property type="molecule type" value="Genomic_DNA"/>
</dbReference>
<dbReference type="Proteomes" id="UP001608902">
    <property type="component" value="Unassembled WGS sequence"/>
</dbReference>
<dbReference type="PANTHER" id="PTHR33967:SF1">
    <property type="entry name" value="RAGULATOR COMPLEX PROTEIN LAMTOR4"/>
    <property type="match status" value="1"/>
</dbReference>
<evidence type="ECO:0000313" key="5">
    <source>
        <dbReference type="EMBL" id="MFH4974183.1"/>
    </source>
</evidence>
<comment type="subcellular location">
    <subcellularLocation>
        <location evidence="1">Lysosome</location>
    </subcellularLocation>
</comment>
<comment type="similarity">
    <text evidence="2">Belongs to the LAMTOR4 family.</text>
</comment>
<evidence type="ECO:0000256" key="2">
    <source>
        <dbReference type="ARBA" id="ARBA00010627"/>
    </source>
</evidence>
<accession>A0ABD6E2Z4</accession>
<dbReference type="PANTHER" id="PTHR33967">
    <property type="entry name" value="RAGULATOR COMPLEX PROTEIN LAMTOR4"/>
    <property type="match status" value="1"/>
</dbReference>
<gene>
    <name evidence="5" type="ORF">AB6A40_000892</name>
</gene>